<organism evidence="2 3">
    <name type="scientific">Chloropicon roscoffensis</name>
    <dbReference type="NCBI Taxonomy" id="1461544"/>
    <lineage>
        <taxon>Eukaryota</taxon>
        <taxon>Viridiplantae</taxon>
        <taxon>Chlorophyta</taxon>
        <taxon>Chloropicophyceae</taxon>
        <taxon>Chloropicales</taxon>
        <taxon>Chloropicaceae</taxon>
        <taxon>Chloropicon</taxon>
    </lineage>
</organism>
<evidence type="ECO:0000256" key="1">
    <source>
        <dbReference type="SAM" id="SignalP"/>
    </source>
</evidence>
<sequence length="205" mass="22375">MVRSTSKYVAASLALALALAMAAGASAQDYEEYDYEVLPEVPQEFADSMKEYAEEDTGACDPIPRSLWNTTVRDGKDQDCEGWWQSIAGDARSVADDIGMTFADGGFLLMQSGNVSTCFTTLGFNYNFGLNVKSACWPAGTEMEPEGNHVVRVTLELPLQCYDENQAVPLEDIPEQTILVQGDVALCGDDAGEDQRSYRQVADNQ</sequence>
<evidence type="ECO:0000313" key="2">
    <source>
        <dbReference type="EMBL" id="WZN62312.1"/>
    </source>
</evidence>
<dbReference type="EMBL" id="CP151505">
    <property type="protein sequence ID" value="WZN62312.1"/>
    <property type="molecule type" value="Genomic_DNA"/>
</dbReference>
<accession>A0AAX4P8H7</accession>
<name>A0AAX4P8H7_9CHLO</name>
<gene>
    <name evidence="2" type="ORF">HKI87_05g38480</name>
</gene>
<feature type="signal peptide" evidence="1">
    <location>
        <begin position="1"/>
        <end position="27"/>
    </location>
</feature>
<keyword evidence="1" id="KW-0732">Signal</keyword>
<proteinExistence type="predicted"/>
<keyword evidence="3" id="KW-1185">Reference proteome</keyword>
<evidence type="ECO:0000313" key="3">
    <source>
        <dbReference type="Proteomes" id="UP001472866"/>
    </source>
</evidence>
<dbReference type="Proteomes" id="UP001472866">
    <property type="component" value="Chromosome 05"/>
</dbReference>
<protein>
    <submittedName>
        <fullName evidence="2">Uncharacterized protein</fullName>
    </submittedName>
</protein>
<reference evidence="2 3" key="1">
    <citation type="submission" date="2024-03" db="EMBL/GenBank/DDBJ databases">
        <title>Complete genome sequence of the green alga Chloropicon roscoffensis RCC1871.</title>
        <authorList>
            <person name="Lemieux C."/>
            <person name="Pombert J.-F."/>
            <person name="Otis C."/>
            <person name="Turmel M."/>
        </authorList>
    </citation>
    <scope>NUCLEOTIDE SEQUENCE [LARGE SCALE GENOMIC DNA]</scope>
    <source>
        <strain evidence="2 3">RCC1871</strain>
    </source>
</reference>
<dbReference type="AlphaFoldDB" id="A0AAX4P8H7"/>
<feature type="chain" id="PRO_5043982646" evidence="1">
    <location>
        <begin position="28"/>
        <end position="205"/>
    </location>
</feature>